<gene>
    <name evidence="2" type="ORF">NH26_14330</name>
</gene>
<dbReference type="STRING" id="915059.NH26_14330"/>
<evidence type="ECO:0008006" key="4">
    <source>
        <dbReference type="Google" id="ProtNLM"/>
    </source>
</evidence>
<comment type="caution">
    <text evidence="2">The sequence shown here is derived from an EMBL/GenBank/DDBJ whole genome shotgun (WGS) entry which is preliminary data.</text>
</comment>
<dbReference type="Proteomes" id="UP000179797">
    <property type="component" value="Unassembled WGS sequence"/>
</dbReference>
<dbReference type="PANTHER" id="PTHR35332">
    <property type="entry name" value="REGULATION OF ENOLASE PROTEIN 1"/>
    <property type="match status" value="1"/>
</dbReference>
<keyword evidence="3" id="KW-1185">Reference proteome</keyword>
<dbReference type="InterPro" id="IPR013320">
    <property type="entry name" value="ConA-like_dom_sf"/>
</dbReference>
<evidence type="ECO:0000256" key="1">
    <source>
        <dbReference type="SAM" id="SignalP"/>
    </source>
</evidence>
<keyword evidence="1" id="KW-0732">Signal</keyword>
<feature type="chain" id="PRO_5010356191" description="DUF1349 domain-containing protein" evidence="1">
    <location>
        <begin position="20"/>
        <end position="217"/>
    </location>
</feature>
<dbReference type="InterPro" id="IPR015987">
    <property type="entry name" value="UCP022704"/>
</dbReference>
<dbReference type="OrthoDB" id="9814707at2"/>
<accession>A0A1S1Z2W5</accession>
<dbReference type="PANTHER" id="PTHR35332:SF2">
    <property type="entry name" value="REGULATION OF ENOLASE PROTEIN 1"/>
    <property type="match status" value="1"/>
</dbReference>
<dbReference type="Pfam" id="PF07081">
    <property type="entry name" value="DUF1349"/>
    <property type="match status" value="1"/>
</dbReference>
<dbReference type="Gene3D" id="2.60.120.200">
    <property type="match status" value="1"/>
</dbReference>
<dbReference type="InterPro" id="IPR009784">
    <property type="entry name" value="DUF1349"/>
</dbReference>
<proteinExistence type="predicted"/>
<dbReference type="GO" id="GO:0005975">
    <property type="term" value="P:carbohydrate metabolic process"/>
    <property type="evidence" value="ECO:0007669"/>
    <property type="project" value="UniProtKB-ARBA"/>
</dbReference>
<dbReference type="RefSeq" id="WP_044228593.1">
    <property type="nucleotide sequence ID" value="NZ_JRYR02000001.1"/>
</dbReference>
<evidence type="ECO:0000313" key="3">
    <source>
        <dbReference type="Proteomes" id="UP000179797"/>
    </source>
</evidence>
<organism evidence="2 3">
    <name type="scientific">Flammeovirga pacifica</name>
    <dbReference type="NCBI Taxonomy" id="915059"/>
    <lineage>
        <taxon>Bacteria</taxon>
        <taxon>Pseudomonadati</taxon>
        <taxon>Bacteroidota</taxon>
        <taxon>Cytophagia</taxon>
        <taxon>Cytophagales</taxon>
        <taxon>Flammeovirgaceae</taxon>
        <taxon>Flammeovirga</taxon>
    </lineage>
</organism>
<dbReference type="EMBL" id="JRYR02000001">
    <property type="protein sequence ID" value="OHX67435.1"/>
    <property type="molecule type" value="Genomic_DNA"/>
</dbReference>
<protein>
    <recommendedName>
        <fullName evidence="4">DUF1349 domain-containing protein</fullName>
    </recommendedName>
</protein>
<dbReference type="SUPFAM" id="SSF49899">
    <property type="entry name" value="Concanavalin A-like lectins/glucanases"/>
    <property type="match status" value="1"/>
</dbReference>
<dbReference type="PIRSF" id="PIRSF022704">
    <property type="entry name" value="UCP022704"/>
    <property type="match status" value="1"/>
</dbReference>
<dbReference type="AlphaFoldDB" id="A0A1S1Z2W5"/>
<feature type="signal peptide" evidence="1">
    <location>
        <begin position="1"/>
        <end position="19"/>
    </location>
</feature>
<sequence length="217" mass="25198">MKKILLIGCMLLTSSYLFAQMNPKTMQWFNAPEKWEVKDNTLTMQVTGQTDYWRKTHYGFTVDDGPFYYQTRGGEFEVNVKITGAYKTRFDQMGLMFRIDEKHWIKTGIEYVDGVYNFSAVVTNEHSSWSVVALEGKPKSIWIKAIRRQDAVEISYSLDGKTYQMSNLAYLPDHKPLMVGVMAASPDGDGFEAVFEDFEIKHLADERRLQWLEKNKE</sequence>
<reference evidence="2 3" key="1">
    <citation type="journal article" date="2012" name="Int. J. Syst. Evol. Microbiol.">
        <title>Flammeovirga pacifica sp. nov., isolated from deep-sea sediment.</title>
        <authorList>
            <person name="Xu H."/>
            <person name="Fu Y."/>
            <person name="Yang N."/>
            <person name="Ding Z."/>
            <person name="Lai Q."/>
            <person name="Zeng R."/>
        </authorList>
    </citation>
    <scope>NUCLEOTIDE SEQUENCE [LARGE SCALE GENOMIC DNA]</scope>
    <source>
        <strain evidence="3">DSM 24597 / LMG 26175 / WPAGA1</strain>
    </source>
</reference>
<dbReference type="GO" id="GO:0004553">
    <property type="term" value="F:hydrolase activity, hydrolyzing O-glycosyl compounds"/>
    <property type="evidence" value="ECO:0007669"/>
    <property type="project" value="UniProtKB-ARBA"/>
</dbReference>
<evidence type="ECO:0000313" key="2">
    <source>
        <dbReference type="EMBL" id="OHX67435.1"/>
    </source>
</evidence>
<name>A0A1S1Z2W5_FLAPC</name>